<accession>A0A085MRA1</accession>
<name>A0A085MRA1_9BILA</name>
<sequence>MYLFVNAGWRKLFTRMQLIMNRGEQQRIEVAVKARLYGFKTPRLT</sequence>
<evidence type="ECO:0000313" key="1">
    <source>
        <dbReference type="EMBL" id="KFD59747.1"/>
    </source>
</evidence>
<reference evidence="1" key="1">
    <citation type="journal article" date="2014" name="Nat. Genet.">
        <title>Genome and transcriptome of the porcine whipworm Trichuris suis.</title>
        <authorList>
            <person name="Jex A.R."/>
            <person name="Nejsum P."/>
            <person name="Schwarz E.M."/>
            <person name="Hu L."/>
            <person name="Young N.D."/>
            <person name="Hall R.S."/>
            <person name="Korhonen P.K."/>
            <person name="Liao S."/>
            <person name="Thamsborg S."/>
            <person name="Xia J."/>
            <person name="Xu P."/>
            <person name="Wang S."/>
            <person name="Scheerlinck J.P."/>
            <person name="Hofmann A."/>
            <person name="Sternberg P.W."/>
            <person name="Wang J."/>
            <person name="Gasser R.B."/>
        </authorList>
    </citation>
    <scope>NUCLEOTIDE SEQUENCE [LARGE SCALE GENOMIC DNA]</scope>
    <source>
        <strain evidence="1">DCEP-RM93F</strain>
    </source>
</reference>
<dbReference type="Proteomes" id="UP000030758">
    <property type="component" value="Unassembled WGS sequence"/>
</dbReference>
<dbReference type="EMBL" id="KL367747">
    <property type="protein sequence ID" value="KFD59747.1"/>
    <property type="molecule type" value="Genomic_DNA"/>
</dbReference>
<dbReference type="AlphaFoldDB" id="A0A085MRA1"/>
<organism evidence="1">
    <name type="scientific">Trichuris suis</name>
    <name type="common">pig whipworm</name>
    <dbReference type="NCBI Taxonomy" id="68888"/>
    <lineage>
        <taxon>Eukaryota</taxon>
        <taxon>Metazoa</taxon>
        <taxon>Ecdysozoa</taxon>
        <taxon>Nematoda</taxon>
        <taxon>Enoplea</taxon>
        <taxon>Dorylaimia</taxon>
        <taxon>Trichinellida</taxon>
        <taxon>Trichuridae</taxon>
        <taxon>Trichuris</taxon>
    </lineage>
</organism>
<gene>
    <name evidence="1" type="ORF">M514_28073</name>
</gene>
<proteinExistence type="predicted"/>
<protein>
    <submittedName>
        <fullName evidence="1">Uncharacterized protein</fullName>
    </submittedName>
</protein>